<name>A0A699VLU6_TANCI</name>
<proteinExistence type="predicted"/>
<evidence type="ECO:0000313" key="1">
    <source>
        <dbReference type="EMBL" id="GFD36575.1"/>
    </source>
</evidence>
<dbReference type="AlphaFoldDB" id="A0A699VLU6"/>
<gene>
    <name evidence="1" type="ORF">Tci_908544</name>
</gene>
<protein>
    <submittedName>
        <fullName evidence="1">Uncharacterized protein</fullName>
    </submittedName>
</protein>
<comment type="caution">
    <text evidence="1">The sequence shown here is derived from an EMBL/GenBank/DDBJ whole genome shotgun (WGS) entry which is preliminary data.</text>
</comment>
<sequence>MNARQSPPIFGSRTPCSVHSIYVLTLQQLPAQQILNTHAATTSPRPAPTIRRVQHHQSFCEVRENCAAPCAEPGAGSGPVLGGPLWKGLLNIAAEGVCEACALKAGEAVKDGDATDARE</sequence>
<organism evidence="1">
    <name type="scientific">Tanacetum cinerariifolium</name>
    <name type="common">Dalmatian daisy</name>
    <name type="synonym">Chrysanthemum cinerariifolium</name>
    <dbReference type="NCBI Taxonomy" id="118510"/>
    <lineage>
        <taxon>Eukaryota</taxon>
        <taxon>Viridiplantae</taxon>
        <taxon>Streptophyta</taxon>
        <taxon>Embryophyta</taxon>
        <taxon>Tracheophyta</taxon>
        <taxon>Spermatophyta</taxon>
        <taxon>Magnoliopsida</taxon>
        <taxon>eudicotyledons</taxon>
        <taxon>Gunneridae</taxon>
        <taxon>Pentapetalae</taxon>
        <taxon>asterids</taxon>
        <taxon>campanulids</taxon>
        <taxon>Asterales</taxon>
        <taxon>Asteraceae</taxon>
        <taxon>Asteroideae</taxon>
        <taxon>Anthemideae</taxon>
        <taxon>Anthemidinae</taxon>
        <taxon>Tanacetum</taxon>
    </lineage>
</organism>
<reference evidence="1" key="1">
    <citation type="journal article" date="2019" name="Sci. Rep.">
        <title>Draft genome of Tanacetum cinerariifolium, the natural source of mosquito coil.</title>
        <authorList>
            <person name="Yamashiro T."/>
            <person name="Shiraishi A."/>
            <person name="Satake H."/>
            <person name="Nakayama K."/>
        </authorList>
    </citation>
    <scope>NUCLEOTIDE SEQUENCE</scope>
</reference>
<accession>A0A699VLU6</accession>
<dbReference type="EMBL" id="BKCJ011473533">
    <property type="protein sequence ID" value="GFD36575.1"/>
    <property type="molecule type" value="Genomic_DNA"/>
</dbReference>